<name>A0ABW4P9K6_9NOCA</name>
<dbReference type="EMBL" id="JBHUFB010000020">
    <property type="protein sequence ID" value="MFD1814803.1"/>
    <property type="molecule type" value="Genomic_DNA"/>
</dbReference>
<feature type="domain" description="Mammalian cell entry C-terminal" evidence="2">
    <location>
        <begin position="118"/>
        <end position="305"/>
    </location>
</feature>
<dbReference type="Proteomes" id="UP001597286">
    <property type="component" value="Unassembled WGS sequence"/>
</dbReference>
<comment type="caution">
    <text evidence="3">The sequence shown here is derived from an EMBL/GenBank/DDBJ whole genome shotgun (WGS) entry which is preliminary data.</text>
</comment>
<dbReference type="InterPro" id="IPR005693">
    <property type="entry name" value="Mce"/>
</dbReference>
<evidence type="ECO:0000313" key="4">
    <source>
        <dbReference type="Proteomes" id="UP001597286"/>
    </source>
</evidence>
<reference evidence="4" key="1">
    <citation type="journal article" date="2019" name="Int. J. Syst. Evol. Microbiol.">
        <title>The Global Catalogue of Microorganisms (GCM) 10K type strain sequencing project: providing services to taxonomists for standard genome sequencing and annotation.</title>
        <authorList>
            <consortium name="The Broad Institute Genomics Platform"/>
            <consortium name="The Broad Institute Genome Sequencing Center for Infectious Disease"/>
            <person name="Wu L."/>
            <person name="Ma J."/>
        </authorList>
    </citation>
    <scope>NUCLEOTIDE SEQUENCE [LARGE SCALE GENOMIC DNA]</scope>
    <source>
        <strain evidence="4">DT72</strain>
    </source>
</reference>
<evidence type="ECO:0000259" key="1">
    <source>
        <dbReference type="Pfam" id="PF02470"/>
    </source>
</evidence>
<evidence type="ECO:0000259" key="2">
    <source>
        <dbReference type="Pfam" id="PF11887"/>
    </source>
</evidence>
<dbReference type="InterPro" id="IPR024516">
    <property type="entry name" value="Mce_C"/>
</dbReference>
<dbReference type="InterPro" id="IPR003399">
    <property type="entry name" value="Mce/MlaD"/>
</dbReference>
<dbReference type="Pfam" id="PF02470">
    <property type="entry name" value="MlaD"/>
    <property type="match status" value="1"/>
</dbReference>
<dbReference type="NCBIfam" id="TIGR00996">
    <property type="entry name" value="Mtu_fam_mce"/>
    <property type="match status" value="1"/>
</dbReference>
<organism evidence="3 4">
    <name type="scientific">Rhodococcus gannanensis</name>
    <dbReference type="NCBI Taxonomy" id="1960308"/>
    <lineage>
        <taxon>Bacteria</taxon>
        <taxon>Bacillati</taxon>
        <taxon>Actinomycetota</taxon>
        <taxon>Actinomycetes</taxon>
        <taxon>Mycobacteriales</taxon>
        <taxon>Nocardiaceae</taxon>
        <taxon>Rhodococcus</taxon>
    </lineage>
</organism>
<dbReference type="Pfam" id="PF11887">
    <property type="entry name" value="Mce4_CUP1"/>
    <property type="match status" value="1"/>
</dbReference>
<dbReference type="PANTHER" id="PTHR33371:SF15">
    <property type="entry name" value="LIPOPROTEIN LPRN"/>
    <property type="match status" value="1"/>
</dbReference>
<gene>
    <name evidence="3" type="ORF">ACFSJG_21505</name>
</gene>
<keyword evidence="4" id="KW-1185">Reference proteome</keyword>
<sequence>MSRRIRRLTAVSASLLITTGCGVGMQDLPLGLSADGADYTVTLQLATAEGLLLGGDVRTGQKVIGRIADLGTDVAGAKVELSLEEATPLPDNVLAAVELPSALGSPFIRLTPPPDPSDRTLQDGDVIVEQNTTIGPQIESMLATLGTIVTGSGLGQLQTVMHELDVAFSGRGPQVRGLTDSMTVLLDKAVANQDDFQVAIDTAARIAGQLTAQQGTVDAYLDTMPDAVRALTDQRDSIAALLTSARQLTDTANAVVGGDPDGLGAMVTDAQTVLSTLAGFNSQIGSTLDNMNSFLDNFSRSVHGDYLNFDGALDVPGTIDMLVTGGESLGPAASTPVMGVAGDLSALLQGGVR</sequence>
<dbReference type="PANTHER" id="PTHR33371">
    <property type="entry name" value="INTERMEMBRANE PHOSPHOLIPID TRANSPORT SYSTEM BINDING PROTEIN MLAD-RELATED"/>
    <property type="match status" value="1"/>
</dbReference>
<feature type="domain" description="Mce/MlaD" evidence="1">
    <location>
        <begin position="39"/>
        <end position="113"/>
    </location>
</feature>
<proteinExistence type="predicted"/>
<dbReference type="RefSeq" id="WP_378487273.1">
    <property type="nucleotide sequence ID" value="NZ_JBHUFB010000020.1"/>
</dbReference>
<dbReference type="PROSITE" id="PS51257">
    <property type="entry name" value="PROKAR_LIPOPROTEIN"/>
    <property type="match status" value="1"/>
</dbReference>
<dbReference type="InterPro" id="IPR052336">
    <property type="entry name" value="MlaD_Phospholipid_Transporter"/>
</dbReference>
<evidence type="ECO:0000313" key="3">
    <source>
        <dbReference type="EMBL" id="MFD1814803.1"/>
    </source>
</evidence>
<accession>A0ABW4P9K6</accession>
<protein>
    <submittedName>
        <fullName evidence="3">MCE family protein</fullName>
    </submittedName>
</protein>